<dbReference type="Gene3D" id="3.30.300.20">
    <property type="match status" value="1"/>
</dbReference>
<dbReference type="AlphaFoldDB" id="A0A8J7TKQ6"/>
<name>A0A8J7TKQ6_9BACT</name>
<dbReference type="Pfam" id="PF02566">
    <property type="entry name" value="OsmC"/>
    <property type="match status" value="1"/>
</dbReference>
<dbReference type="InterPro" id="IPR003718">
    <property type="entry name" value="OsmC/Ohr_fam"/>
</dbReference>
<dbReference type="EMBL" id="JAFLCK010000001">
    <property type="protein sequence ID" value="MBN8659030.1"/>
    <property type="molecule type" value="Genomic_DNA"/>
</dbReference>
<accession>A0A8J7TKQ6</accession>
<protein>
    <submittedName>
        <fullName evidence="1">OsmC family protein</fullName>
    </submittedName>
</protein>
<dbReference type="PANTHER" id="PTHR39624:SF2">
    <property type="entry name" value="OSMC-LIKE PROTEIN"/>
    <property type="match status" value="1"/>
</dbReference>
<proteinExistence type="predicted"/>
<dbReference type="InterPro" id="IPR036102">
    <property type="entry name" value="OsmC/Ohrsf"/>
</dbReference>
<reference evidence="1" key="1">
    <citation type="submission" date="2021-02" db="EMBL/GenBank/DDBJ databases">
        <title>Genome-Resolved Metagenomics of a Microbial Community Performing Photosynthetic Biological Nutrient Removal.</title>
        <authorList>
            <person name="Mcdaniel E.A."/>
        </authorList>
    </citation>
    <scope>NUCLEOTIDE SEQUENCE</scope>
    <source>
        <strain evidence="1">UWPOB_OBS1</strain>
    </source>
</reference>
<dbReference type="SUPFAM" id="SSF82784">
    <property type="entry name" value="OsmC-like"/>
    <property type="match status" value="1"/>
</dbReference>
<gene>
    <name evidence="1" type="ORF">J0M35_01605</name>
</gene>
<evidence type="ECO:0000313" key="2">
    <source>
        <dbReference type="Proteomes" id="UP000664277"/>
    </source>
</evidence>
<evidence type="ECO:0000313" key="1">
    <source>
        <dbReference type="EMBL" id="MBN8659030.1"/>
    </source>
</evidence>
<organism evidence="1 2">
    <name type="scientific">Candidatus Obscuribacter phosphatis</name>
    <dbReference type="NCBI Taxonomy" id="1906157"/>
    <lineage>
        <taxon>Bacteria</taxon>
        <taxon>Bacillati</taxon>
        <taxon>Candidatus Melainabacteria</taxon>
        <taxon>Candidatus Obscuribacterales</taxon>
        <taxon>Candidatus Obscuribacteraceae</taxon>
        <taxon>Candidatus Obscuribacter</taxon>
    </lineage>
</organism>
<comment type="caution">
    <text evidence="1">The sequence shown here is derived from an EMBL/GenBank/DDBJ whole genome shotgun (WGS) entry which is preliminary data.</text>
</comment>
<dbReference type="Proteomes" id="UP000664277">
    <property type="component" value="Unassembled WGS sequence"/>
</dbReference>
<dbReference type="PANTHER" id="PTHR39624">
    <property type="entry name" value="PROTEIN INVOLVED IN RIMO-MEDIATED BETA-METHYLTHIOLATION OF RIBOSOMAL PROTEIN S12 YCAO"/>
    <property type="match status" value="1"/>
</dbReference>
<dbReference type="InterPro" id="IPR015946">
    <property type="entry name" value="KH_dom-like_a/b"/>
</dbReference>
<sequence length="136" mass="14745">MAKVIVKANAANGFRQEISSDNHAFASDAPKEFGGSDSAPNPHELLLGSLGACTAITLQMYAKRKEWDLQSINVDVQEETVAGDDGTKKSRIVRTIEMTGNLTDEQVTNLKGIADKCPIHKLLEGPKQIETTVVHK</sequence>